<evidence type="ECO:0000256" key="3">
    <source>
        <dbReference type="ARBA" id="ARBA00022679"/>
    </source>
</evidence>
<gene>
    <name evidence="8" type="ORF">GCM10009823_20720</name>
</gene>
<dbReference type="PANTHER" id="PTHR45875">
    <property type="entry name" value="METHYLTRANSFERASE N6AMT1"/>
    <property type="match status" value="1"/>
</dbReference>
<keyword evidence="9" id="KW-1185">Reference proteome</keyword>
<dbReference type="InterPro" id="IPR002052">
    <property type="entry name" value="DNA_methylase_N6_adenine_CS"/>
</dbReference>
<feature type="compositionally biased region" description="Low complexity" evidence="5">
    <location>
        <begin position="322"/>
        <end position="340"/>
    </location>
</feature>
<comment type="caution">
    <text evidence="8">The sequence shown here is derived from an EMBL/GenBank/DDBJ whole genome shotgun (WGS) entry which is preliminary data.</text>
</comment>
<feature type="region of interest" description="Disordered" evidence="5">
    <location>
        <begin position="73"/>
        <end position="104"/>
    </location>
</feature>
<feature type="compositionally biased region" description="Polar residues" evidence="5">
    <location>
        <begin position="341"/>
        <end position="350"/>
    </location>
</feature>
<keyword evidence="3" id="KW-0808">Transferase</keyword>
<dbReference type="Pfam" id="PF05175">
    <property type="entry name" value="MTS"/>
    <property type="match status" value="1"/>
</dbReference>
<comment type="similarity">
    <text evidence="1">Belongs to the eukaryotic/archaeal PrmC-related family.</text>
</comment>
<organism evidence="8 9">
    <name type="scientific">Brevibacterium salitolerans</name>
    <dbReference type="NCBI Taxonomy" id="1403566"/>
    <lineage>
        <taxon>Bacteria</taxon>
        <taxon>Bacillati</taxon>
        <taxon>Actinomycetota</taxon>
        <taxon>Actinomycetes</taxon>
        <taxon>Micrococcales</taxon>
        <taxon>Brevibacteriaceae</taxon>
        <taxon>Brevibacterium</taxon>
    </lineage>
</organism>
<evidence type="ECO:0000256" key="4">
    <source>
        <dbReference type="ARBA" id="ARBA00022691"/>
    </source>
</evidence>
<reference evidence="8 9" key="1">
    <citation type="journal article" date="2019" name="Int. J. Syst. Evol. Microbiol.">
        <title>The Global Catalogue of Microorganisms (GCM) 10K type strain sequencing project: providing services to taxonomists for standard genome sequencing and annotation.</title>
        <authorList>
            <consortium name="The Broad Institute Genomics Platform"/>
            <consortium name="The Broad Institute Genome Sequencing Center for Infectious Disease"/>
            <person name="Wu L."/>
            <person name="Ma J."/>
        </authorList>
    </citation>
    <scope>NUCLEOTIDE SEQUENCE [LARGE SCALE GENOMIC DNA]</scope>
    <source>
        <strain evidence="8 9">JCM 15900</strain>
    </source>
</reference>
<feature type="compositionally biased region" description="Low complexity" evidence="5">
    <location>
        <begin position="510"/>
        <end position="533"/>
    </location>
</feature>
<evidence type="ECO:0000259" key="6">
    <source>
        <dbReference type="Pfam" id="PF05175"/>
    </source>
</evidence>
<proteinExistence type="inferred from homology"/>
<feature type="region of interest" description="Disordered" evidence="5">
    <location>
        <begin position="317"/>
        <end position="368"/>
    </location>
</feature>
<dbReference type="InterPro" id="IPR055487">
    <property type="entry name" value="DUF7059"/>
</dbReference>
<dbReference type="Gene3D" id="3.40.50.150">
    <property type="entry name" value="Vaccinia Virus protein VP39"/>
    <property type="match status" value="1"/>
</dbReference>
<keyword evidence="2" id="KW-0489">Methyltransferase</keyword>
<accession>A0ABN2WUA9</accession>
<evidence type="ECO:0000256" key="5">
    <source>
        <dbReference type="SAM" id="MobiDB-lite"/>
    </source>
</evidence>
<dbReference type="InterPro" id="IPR007848">
    <property type="entry name" value="Small_mtfrase_dom"/>
</dbReference>
<feature type="compositionally biased region" description="Low complexity" evidence="5">
    <location>
        <begin position="352"/>
        <end position="362"/>
    </location>
</feature>
<feature type="domain" description="Methyltransferase small" evidence="6">
    <location>
        <begin position="233"/>
        <end position="319"/>
    </location>
</feature>
<evidence type="ECO:0008006" key="10">
    <source>
        <dbReference type="Google" id="ProtNLM"/>
    </source>
</evidence>
<dbReference type="EMBL" id="BAAAPZ010000008">
    <property type="protein sequence ID" value="GAA2099066.1"/>
    <property type="molecule type" value="Genomic_DNA"/>
</dbReference>
<evidence type="ECO:0000259" key="7">
    <source>
        <dbReference type="Pfam" id="PF23186"/>
    </source>
</evidence>
<protein>
    <recommendedName>
        <fullName evidence="10">Methyltransferase small domain-containing protein</fullName>
    </recommendedName>
</protein>
<dbReference type="InterPro" id="IPR029063">
    <property type="entry name" value="SAM-dependent_MTases_sf"/>
</dbReference>
<evidence type="ECO:0000313" key="9">
    <source>
        <dbReference type="Proteomes" id="UP001500984"/>
    </source>
</evidence>
<feature type="region of interest" description="Disordered" evidence="5">
    <location>
        <begin position="510"/>
        <end position="550"/>
    </location>
</feature>
<sequence>MLPPDYAEGVTSLPSVPTLPRSLAHALAAALHAASYTPTALRGIWGVDADAALEANDPAPARRACARLLGDSRGTRTAAAGDGAEAGGGAETAGGGETAGESREGRDLAALASVFLLDRPVRRGGLTRALGEELVTGLTEAGLFEEVAAPPTASAASASSAENAPPASPVPPAEARLRSVLALTCHALPVGVPRHLRPGDDTLLLVSDHGTLTTEGPLDGDYVLGHGGAGRTLAEITPRHPVGLAADIGTGCGIQAVLLARHASRVIATDVSRRALACAALTAQLAGVEESVELRHGSLYAPLPETVDLLVSNPPFVITPRTRTGSTSSGSADTESTSSGNAETASTDAVSTEAGTTEAGNAEADEASGVFEYRDGGRTGDAIMHEILEGAPAHLNPDGHAAFLGNWEYGEGRRQPHEWLAAQADAPHPGTTGDSHTAASTSVMVIERQRMSPAEYARTWIRDGGVPRAGARWQADTEAWLDDFEARGVERVGFGWVRLHRLAADAEAAAAPSSVPAPDAVAPDALAPDVPAPGASGQAHAEPASATAPVPVRSFSRIDTGPGSNPAGLASFLDVRLGLLEWLAEADDAELADTAFVLAGDVTEHRHLRPGAEDPTMLTIEQGAGLARTFQADPALAGFLGVCDGSLTLGQTAAALAQLLGADPQALTGQLVGQVRALAPEGVLTPAPA</sequence>
<dbReference type="Proteomes" id="UP001500984">
    <property type="component" value="Unassembled WGS sequence"/>
</dbReference>
<dbReference type="SUPFAM" id="SSF53335">
    <property type="entry name" value="S-adenosyl-L-methionine-dependent methyltransferases"/>
    <property type="match status" value="1"/>
</dbReference>
<name>A0ABN2WUA9_9MICO</name>
<dbReference type="Pfam" id="PF23186">
    <property type="entry name" value="DUF7059"/>
    <property type="match status" value="1"/>
</dbReference>
<dbReference type="InterPro" id="IPR052190">
    <property type="entry name" value="Euk-Arch_PrmC-MTase"/>
</dbReference>
<feature type="domain" description="DUF7059" evidence="7">
    <location>
        <begin position="33"/>
        <end position="149"/>
    </location>
</feature>
<evidence type="ECO:0000313" key="8">
    <source>
        <dbReference type="EMBL" id="GAA2099066.1"/>
    </source>
</evidence>
<dbReference type="CDD" id="cd02440">
    <property type="entry name" value="AdoMet_MTases"/>
    <property type="match status" value="1"/>
</dbReference>
<keyword evidence="4" id="KW-0949">S-adenosyl-L-methionine</keyword>
<dbReference type="PROSITE" id="PS00092">
    <property type="entry name" value="N6_MTASE"/>
    <property type="match status" value="1"/>
</dbReference>
<evidence type="ECO:0000256" key="1">
    <source>
        <dbReference type="ARBA" id="ARBA00006149"/>
    </source>
</evidence>
<feature type="compositionally biased region" description="Gly residues" evidence="5">
    <location>
        <begin position="84"/>
        <end position="98"/>
    </location>
</feature>
<evidence type="ECO:0000256" key="2">
    <source>
        <dbReference type="ARBA" id="ARBA00022603"/>
    </source>
</evidence>
<dbReference type="PANTHER" id="PTHR45875:SF1">
    <property type="entry name" value="METHYLTRANSFERASE N6AMT1"/>
    <property type="match status" value="1"/>
</dbReference>